<dbReference type="FunFam" id="3.40.50.450:FF:000019">
    <property type="entry name" value="2'-deoxynucleoside 5'-phosphate N-hydrolase 1"/>
    <property type="match status" value="1"/>
</dbReference>
<dbReference type="InterPro" id="IPR028607">
    <property type="entry name" value="DNPH1"/>
</dbReference>
<dbReference type="GO" id="GO:0009116">
    <property type="term" value="P:nucleoside metabolic process"/>
    <property type="evidence" value="ECO:0007669"/>
    <property type="project" value="UniProtKB-UniRule"/>
</dbReference>
<reference evidence="7 8" key="1">
    <citation type="submission" date="2018-04" db="EMBL/GenBank/DDBJ databases">
        <title>The genome of golden apple snail Pomacea canaliculata provides insight into stress tolerance and invasive adaptation.</title>
        <authorList>
            <person name="Liu C."/>
            <person name="Liu B."/>
            <person name="Ren Y."/>
            <person name="Zhang Y."/>
            <person name="Wang H."/>
            <person name="Li S."/>
            <person name="Jiang F."/>
            <person name="Yin L."/>
            <person name="Zhang G."/>
            <person name="Qian W."/>
            <person name="Fan W."/>
        </authorList>
    </citation>
    <scope>NUCLEOTIDE SEQUENCE [LARGE SCALE GENOMIC DNA]</scope>
    <source>
        <strain evidence="7">SZHN2017</strain>
        <tissue evidence="7">Muscle</tissue>
    </source>
</reference>
<sequence>MSFKIYFAGSIRGGRQDAALYERIIKQLQQYGHVFTEHVGNPDLEKGEVDTTDKQIHDRDMNWMQESDVLVAECTQPSLGVGYEIGQAFALNKKILCLFRPDSGKSLSAMIRGAENGTSFVVKDYKEGDIPDLLKNFFSNL</sequence>
<dbReference type="SUPFAM" id="SSF52309">
    <property type="entry name" value="N-(deoxy)ribosyltransferase-like"/>
    <property type="match status" value="1"/>
</dbReference>
<comment type="similarity">
    <text evidence="6">Belongs to the 2'-deoxynucleoside 5'-phosphate N-hydrolase 1 family.</text>
</comment>
<evidence type="ECO:0000256" key="6">
    <source>
        <dbReference type="HAMAP-Rule" id="MF_03036"/>
    </source>
</evidence>
<dbReference type="GO" id="GO:0006163">
    <property type="term" value="P:purine nucleotide metabolic process"/>
    <property type="evidence" value="ECO:0007669"/>
    <property type="project" value="UniProtKB-ARBA"/>
</dbReference>
<keyword evidence="6" id="KW-0963">Cytoplasm</keyword>
<evidence type="ECO:0000313" key="7">
    <source>
        <dbReference type="EMBL" id="PVD19058.1"/>
    </source>
</evidence>
<comment type="subunit">
    <text evidence="1 6">Monomer and homodimer.</text>
</comment>
<evidence type="ECO:0000256" key="3">
    <source>
        <dbReference type="ARBA" id="ARBA00023080"/>
    </source>
</evidence>
<comment type="subcellular location">
    <subcellularLocation>
        <location evidence="6">Cytoplasm</location>
    </subcellularLocation>
    <subcellularLocation>
        <location evidence="6">Nucleus</location>
    </subcellularLocation>
</comment>
<dbReference type="InterPro" id="IPR051239">
    <property type="entry name" value="2'-dNMP_N-hydrolase"/>
</dbReference>
<dbReference type="PANTHER" id="PTHR15364:SF0">
    <property type="entry name" value="2'-DEOXYNUCLEOSIDE 5'-PHOSPHATE N-HYDROLASE 1"/>
    <property type="match status" value="1"/>
</dbReference>
<evidence type="ECO:0000256" key="5">
    <source>
        <dbReference type="ARBA" id="ARBA00047460"/>
    </source>
</evidence>
<dbReference type="GO" id="GO:0070694">
    <property type="term" value="F:5-hydroxymethyl-dUMP N-hydrolase activity"/>
    <property type="evidence" value="ECO:0007669"/>
    <property type="project" value="InterPro"/>
</dbReference>
<comment type="catalytic activity">
    <reaction evidence="5">
        <text>5-hydroxymethyl-dUMP + H2O = 5-hydroxymethyluracil + 2-deoxy-D-ribose 5-phosphate</text>
        <dbReference type="Rhea" id="RHEA:77099"/>
        <dbReference type="ChEBI" id="CHEBI:15377"/>
        <dbReference type="ChEBI" id="CHEBI:16964"/>
        <dbReference type="ChEBI" id="CHEBI:62877"/>
        <dbReference type="ChEBI" id="CHEBI:90409"/>
    </reaction>
    <physiologicalReaction direction="left-to-right" evidence="5">
        <dbReference type="Rhea" id="RHEA:77100"/>
    </physiologicalReaction>
</comment>
<dbReference type="GO" id="GO:0009159">
    <property type="term" value="P:deoxyribonucleoside monophosphate catabolic process"/>
    <property type="evidence" value="ECO:0007669"/>
    <property type="project" value="InterPro"/>
</dbReference>
<dbReference type="InterPro" id="IPR007710">
    <property type="entry name" value="Nucleoside_deoxyribTrfase"/>
</dbReference>
<dbReference type="EMBL" id="PZQS01000014">
    <property type="protein sequence ID" value="PVD19058.1"/>
    <property type="molecule type" value="Genomic_DNA"/>
</dbReference>
<feature type="binding site" description="in other chain" evidence="6">
    <location>
        <position position="84"/>
    </location>
    <ligand>
        <name>substrate</name>
        <note>ligand shared between homodimeric partners</note>
    </ligand>
</feature>
<proteinExistence type="inferred from homology"/>
<evidence type="ECO:0000256" key="2">
    <source>
        <dbReference type="ARBA" id="ARBA00022801"/>
    </source>
</evidence>
<dbReference type="Gene3D" id="3.40.50.450">
    <property type="match status" value="1"/>
</dbReference>
<evidence type="ECO:0000256" key="1">
    <source>
        <dbReference type="ARBA" id="ARBA00011407"/>
    </source>
</evidence>
<keyword evidence="3 6" id="KW-0546">Nucleotide metabolism</keyword>
<keyword evidence="4 6" id="KW-0326">Glycosidase</keyword>
<comment type="caution">
    <text evidence="6">Lacks conserved residue(s) required for the propagation of feature annotation.</text>
</comment>
<keyword evidence="8" id="KW-1185">Reference proteome</keyword>
<dbReference type="GO" id="GO:0005634">
    <property type="term" value="C:nucleus"/>
    <property type="evidence" value="ECO:0007669"/>
    <property type="project" value="UniProtKB-SubCell"/>
</dbReference>
<comment type="catalytic activity">
    <reaction evidence="6">
        <text>a pyrimidine 2'-deoxyribonucleoside 5'-phosphate + H2O = a pyrimidine nucleobase + 2-deoxy-D-ribose 5-phosphate</text>
        <dbReference type="Rhea" id="RHEA:57852"/>
        <dbReference type="ChEBI" id="CHEBI:15377"/>
        <dbReference type="ChEBI" id="CHEBI:26432"/>
        <dbReference type="ChEBI" id="CHEBI:62877"/>
        <dbReference type="ChEBI" id="CHEBI:142209"/>
    </reaction>
</comment>
<accession>A0A2T7ND03</accession>
<evidence type="ECO:0000256" key="4">
    <source>
        <dbReference type="ARBA" id="ARBA00023295"/>
    </source>
</evidence>
<feature type="binding site" evidence="6">
    <location>
        <begin position="108"/>
        <end position="110"/>
    </location>
    <ligand>
        <name>substrate</name>
        <note>ligand shared between homodimeric partners</note>
    </ligand>
</feature>
<comment type="caution">
    <text evidence="7">The sequence shown here is derived from an EMBL/GenBank/DDBJ whole genome shotgun (WGS) entry which is preliminary data.</text>
</comment>
<name>A0A2T7ND03_POMCA</name>
<dbReference type="OMA" id="EVLSWHV"/>
<gene>
    <name evidence="7" type="ORF">C0Q70_21617</name>
</gene>
<dbReference type="HAMAP" id="MF_03036">
    <property type="entry name" value="Nuc_phosphate_hydrolase"/>
    <property type="match status" value="1"/>
</dbReference>
<keyword evidence="6" id="KW-0539">Nucleus</keyword>
<feature type="binding site" description="in other chain" evidence="6">
    <location>
        <position position="21"/>
    </location>
    <ligand>
        <name>substrate</name>
        <note>ligand shared between homodimeric partners</note>
    </ligand>
</feature>
<comment type="function">
    <text evidence="6">Catalyzes the cleavage of the N-glycosidic bond of deoxyribonucleoside 5'-monophosphates to yield deoxyribose 5-phosphate and a purine or pyrimidine base.</text>
</comment>
<dbReference type="PANTHER" id="PTHR15364">
    <property type="entry name" value="2'-DEOXYNUCLEOSIDE 5'-PHOSPHATE N-HYDROLASE 1"/>
    <property type="match status" value="1"/>
</dbReference>
<keyword evidence="2 6" id="KW-0378">Hydrolase</keyword>
<dbReference type="EC" id="3.2.2.-" evidence="6"/>
<comment type="catalytic activity">
    <reaction evidence="6">
        <text>a purine 2'-deoxyribonucleoside 5'-phosphate + H2O = a purine nucleobase + 2-deoxy-D-ribose 5-phosphate</text>
        <dbReference type="Rhea" id="RHEA:51132"/>
        <dbReference type="ChEBI" id="CHEBI:15377"/>
        <dbReference type="ChEBI" id="CHEBI:26386"/>
        <dbReference type="ChEBI" id="CHEBI:62877"/>
        <dbReference type="ChEBI" id="CHEBI:142198"/>
    </reaction>
</comment>
<evidence type="ECO:0000313" key="8">
    <source>
        <dbReference type="Proteomes" id="UP000245119"/>
    </source>
</evidence>
<dbReference type="AlphaFoldDB" id="A0A2T7ND03"/>
<protein>
    <recommendedName>
        <fullName evidence="6">Putative 2'-deoxynucleoside 5'-phosphate N-hydrolase 1</fullName>
        <ecNumber evidence="6">3.2.2.-</ecNumber>
    </recommendedName>
</protein>
<organism evidence="7 8">
    <name type="scientific">Pomacea canaliculata</name>
    <name type="common">Golden apple snail</name>
    <dbReference type="NCBI Taxonomy" id="400727"/>
    <lineage>
        <taxon>Eukaryota</taxon>
        <taxon>Metazoa</taxon>
        <taxon>Spiralia</taxon>
        <taxon>Lophotrochozoa</taxon>
        <taxon>Mollusca</taxon>
        <taxon>Gastropoda</taxon>
        <taxon>Caenogastropoda</taxon>
        <taxon>Architaenioglossa</taxon>
        <taxon>Ampullarioidea</taxon>
        <taxon>Ampullariidae</taxon>
        <taxon>Pomacea</taxon>
    </lineage>
</organism>
<dbReference type="OrthoDB" id="18087at2759"/>
<dbReference type="GO" id="GO:0005737">
    <property type="term" value="C:cytoplasm"/>
    <property type="evidence" value="ECO:0007669"/>
    <property type="project" value="UniProtKB-SubCell"/>
</dbReference>
<dbReference type="Proteomes" id="UP000245119">
    <property type="component" value="Linkage Group LG14"/>
</dbReference>
<dbReference type="GO" id="GO:0042802">
    <property type="term" value="F:identical protein binding"/>
    <property type="evidence" value="ECO:0007669"/>
    <property type="project" value="UniProtKB-ARBA"/>
</dbReference>
<dbReference type="Pfam" id="PF05014">
    <property type="entry name" value="Nuc_deoxyrib_tr"/>
    <property type="match status" value="1"/>
</dbReference>